<protein>
    <submittedName>
        <fullName evidence="2">Uncharacterized protein</fullName>
    </submittedName>
</protein>
<keyword evidence="3" id="KW-1185">Reference proteome</keyword>
<gene>
    <name evidence="2" type="ORF">PMAYCL1PPCAC_24961</name>
</gene>
<evidence type="ECO:0000313" key="2">
    <source>
        <dbReference type="EMBL" id="GMR54766.1"/>
    </source>
</evidence>
<proteinExistence type="predicted"/>
<feature type="compositionally biased region" description="Low complexity" evidence="1">
    <location>
        <begin position="1"/>
        <end position="13"/>
    </location>
</feature>
<evidence type="ECO:0000313" key="3">
    <source>
        <dbReference type="Proteomes" id="UP001328107"/>
    </source>
</evidence>
<feature type="non-terminal residue" evidence="2">
    <location>
        <position position="121"/>
    </location>
</feature>
<sequence>SSSISSIITSDSYESMDESRLLERPSRQSARPSPFSSFLLRETARLCESDDFLCLCFLCLSLWSLGDCFGDGSRDWEGEFPERIGVALKSNVMSRSEESPSIPSADDASGLSDSALLLLGC</sequence>
<reference evidence="3" key="1">
    <citation type="submission" date="2022-10" db="EMBL/GenBank/DDBJ databases">
        <title>Genome assembly of Pristionchus species.</title>
        <authorList>
            <person name="Yoshida K."/>
            <person name="Sommer R.J."/>
        </authorList>
    </citation>
    <scope>NUCLEOTIDE SEQUENCE [LARGE SCALE GENOMIC DNA]</scope>
    <source>
        <strain evidence="3">RS5460</strain>
    </source>
</reference>
<evidence type="ECO:0000256" key="1">
    <source>
        <dbReference type="SAM" id="MobiDB-lite"/>
    </source>
</evidence>
<feature type="region of interest" description="Disordered" evidence="1">
    <location>
        <begin position="1"/>
        <end position="35"/>
    </location>
</feature>
<feature type="non-terminal residue" evidence="2">
    <location>
        <position position="1"/>
    </location>
</feature>
<name>A0AAN5I992_9BILA</name>
<dbReference type="Proteomes" id="UP001328107">
    <property type="component" value="Unassembled WGS sequence"/>
</dbReference>
<dbReference type="EMBL" id="BTRK01000005">
    <property type="protein sequence ID" value="GMR54766.1"/>
    <property type="molecule type" value="Genomic_DNA"/>
</dbReference>
<accession>A0AAN5I992</accession>
<organism evidence="2 3">
    <name type="scientific">Pristionchus mayeri</name>
    <dbReference type="NCBI Taxonomy" id="1317129"/>
    <lineage>
        <taxon>Eukaryota</taxon>
        <taxon>Metazoa</taxon>
        <taxon>Ecdysozoa</taxon>
        <taxon>Nematoda</taxon>
        <taxon>Chromadorea</taxon>
        <taxon>Rhabditida</taxon>
        <taxon>Rhabditina</taxon>
        <taxon>Diplogasteromorpha</taxon>
        <taxon>Diplogasteroidea</taxon>
        <taxon>Neodiplogasteridae</taxon>
        <taxon>Pristionchus</taxon>
    </lineage>
</organism>
<dbReference type="AlphaFoldDB" id="A0AAN5I992"/>
<feature type="compositionally biased region" description="Basic and acidic residues" evidence="1">
    <location>
        <begin position="17"/>
        <end position="26"/>
    </location>
</feature>
<comment type="caution">
    <text evidence="2">The sequence shown here is derived from an EMBL/GenBank/DDBJ whole genome shotgun (WGS) entry which is preliminary data.</text>
</comment>